<dbReference type="STRING" id="710421.Mycch_4136"/>
<dbReference type="AlphaFoldDB" id="I4BNK0"/>
<keyword evidence="3" id="KW-0456">Lyase</keyword>
<sequence length="408" mass="45608">MPEPDRIVHDLHNLLDREPGLAELLQKSLQKAAERAKDSLNSELYRALDWPQTLPEYGEYLTSFIRWIPRQTDAPAWKTTAPHERYAKEVNDRLAHFFWLVDQKVDVDGTAIAENSKAFRGWLTEFARQWGSFLDTGESFDDDILQSFLRDAPEYTIEESLIDGRPNMPSGWQTFNQFFARELNPGLRPISEPADNRVITSPADCSFQHCYDIGPESDIPATTIKGTHRYGNIGQLLEGSRYAGAFSNGTFVHYMLPPSAYHRFHVPVSGKVEESFVINGQVFMQVDLQDHELQSRDSSQSGYEFFQTRGVLTLDTSGSPHGDVGVIAVVPVGMSHVASVNLSTVVGTEVTKGEEFGYFQFGGSDIIILFQEGVGPEVDTDSAPRRVGSVVARCTQDRRPQRKGSVDG</sequence>
<dbReference type="EMBL" id="CP003053">
    <property type="protein sequence ID" value="AFM18857.1"/>
    <property type="molecule type" value="Genomic_DNA"/>
</dbReference>
<reference evidence="5 6" key="1">
    <citation type="submission" date="2012-06" db="EMBL/GenBank/DDBJ databases">
        <title>Complete sequence of chromosome of Mycobacterium chubuense NBB4.</title>
        <authorList>
            <consortium name="US DOE Joint Genome Institute"/>
            <person name="Lucas S."/>
            <person name="Han J."/>
            <person name="Lapidus A."/>
            <person name="Cheng J.-F."/>
            <person name="Goodwin L."/>
            <person name="Pitluck S."/>
            <person name="Peters L."/>
            <person name="Mikhailova N."/>
            <person name="Teshima H."/>
            <person name="Detter J.C."/>
            <person name="Han C."/>
            <person name="Tapia R."/>
            <person name="Land M."/>
            <person name="Hauser L."/>
            <person name="Kyrpides N."/>
            <person name="Ivanova N."/>
            <person name="Pagani I."/>
            <person name="Mattes T."/>
            <person name="Holmes A."/>
            <person name="Rutledge P."/>
            <person name="Paulsen I."/>
            <person name="Coleman N."/>
            <person name="Woyke T."/>
        </authorList>
    </citation>
    <scope>NUCLEOTIDE SEQUENCE [LARGE SCALE GENOMIC DNA]</scope>
    <source>
        <strain evidence="5 6">NBB4</strain>
    </source>
</reference>
<dbReference type="GO" id="GO:0008654">
    <property type="term" value="P:phospholipid biosynthetic process"/>
    <property type="evidence" value="ECO:0007669"/>
    <property type="project" value="InterPro"/>
</dbReference>
<dbReference type="HOGENOM" id="CLU_043148_1_0_11"/>
<evidence type="ECO:0000313" key="6">
    <source>
        <dbReference type="Proteomes" id="UP000006057"/>
    </source>
</evidence>
<dbReference type="eggNOG" id="COG0688">
    <property type="taxonomic scope" value="Bacteria"/>
</dbReference>
<dbReference type="KEGG" id="mcb:Mycch_4136"/>
<name>I4BNK0_MYCCN</name>
<keyword evidence="1" id="KW-0210">Decarboxylase</keyword>
<evidence type="ECO:0000313" key="5">
    <source>
        <dbReference type="EMBL" id="AFM18857.1"/>
    </source>
</evidence>
<evidence type="ECO:0000256" key="2">
    <source>
        <dbReference type="ARBA" id="ARBA00023145"/>
    </source>
</evidence>
<protein>
    <submittedName>
        <fullName evidence="5">Phosphatidylserine decarboxylase</fullName>
    </submittedName>
</protein>
<dbReference type="OrthoDB" id="9802030at2"/>
<dbReference type="InterPro" id="IPR003817">
    <property type="entry name" value="PS_Dcarbxylase"/>
</dbReference>
<dbReference type="Pfam" id="PF02666">
    <property type="entry name" value="PS_Dcarbxylase"/>
    <property type="match status" value="1"/>
</dbReference>
<dbReference type="PANTHER" id="PTHR10067">
    <property type="entry name" value="PHOSPHATIDYLSERINE DECARBOXYLASE"/>
    <property type="match status" value="1"/>
</dbReference>
<organism evidence="5 6">
    <name type="scientific">Mycolicibacterium chubuense (strain NBB4)</name>
    <name type="common">Mycobacterium chubuense</name>
    <dbReference type="NCBI Taxonomy" id="710421"/>
    <lineage>
        <taxon>Bacteria</taxon>
        <taxon>Bacillati</taxon>
        <taxon>Actinomycetota</taxon>
        <taxon>Actinomycetes</taxon>
        <taxon>Mycobacteriales</taxon>
        <taxon>Mycobacteriaceae</taxon>
        <taxon>Mycolicibacterium</taxon>
    </lineage>
</organism>
<keyword evidence="4" id="KW-0670">Pyruvate</keyword>
<keyword evidence="6" id="KW-1185">Reference proteome</keyword>
<dbReference type="Proteomes" id="UP000006057">
    <property type="component" value="Chromosome"/>
</dbReference>
<gene>
    <name evidence="5" type="ordered locus">Mycch_4136</name>
</gene>
<proteinExistence type="predicted"/>
<evidence type="ECO:0000256" key="4">
    <source>
        <dbReference type="ARBA" id="ARBA00023317"/>
    </source>
</evidence>
<accession>I4BNK0</accession>
<evidence type="ECO:0000256" key="3">
    <source>
        <dbReference type="ARBA" id="ARBA00023239"/>
    </source>
</evidence>
<dbReference type="PANTHER" id="PTHR10067:SF13">
    <property type="entry name" value="PHOSPHATIDYLSERINE DECARBOXYLASE"/>
    <property type="match status" value="1"/>
</dbReference>
<dbReference type="RefSeq" id="WP_014817329.1">
    <property type="nucleotide sequence ID" value="NC_018027.1"/>
</dbReference>
<evidence type="ECO:0000256" key="1">
    <source>
        <dbReference type="ARBA" id="ARBA00022793"/>
    </source>
</evidence>
<keyword evidence="2" id="KW-0865">Zymogen</keyword>
<dbReference type="PATRIC" id="fig|710421.3.peg.4132"/>
<dbReference type="GO" id="GO:0004609">
    <property type="term" value="F:phosphatidylserine decarboxylase activity"/>
    <property type="evidence" value="ECO:0007669"/>
    <property type="project" value="InterPro"/>
</dbReference>